<proteinExistence type="predicted"/>
<evidence type="ECO:0000259" key="2">
    <source>
        <dbReference type="Pfam" id="PF12572"/>
    </source>
</evidence>
<dbReference type="PANTHER" id="PTHR46370">
    <property type="entry name" value="GPALPP MOTIFS-CONTAINING PROTEIN 1"/>
    <property type="match status" value="1"/>
</dbReference>
<feature type="compositionally biased region" description="Basic and acidic residues" evidence="1">
    <location>
        <begin position="203"/>
        <end position="217"/>
    </location>
</feature>
<feature type="region of interest" description="Disordered" evidence="1">
    <location>
        <begin position="1"/>
        <end position="76"/>
    </location>
</feature>
<dbReference type="InterPro" id="IPR022226">
    <property type="entry name" value="DUF3752"/>
</dbReference>
<sequence length="251" mass="29211">MERGIIGPVLPDDFPVGTSDDKNEETSKSDLYGPQLPQHLLNSQRVNEEEEEDDDEDSKNIIGPLPAHLASSSSSFQALNERAELLRFKNSMREIDADQPTKREEWMTELPPENTQIFGFGSRKFRMNSNEQKPGRSLWTDTPNSKPKEKTTSESTFFEKSVIDKRNQVMDEIVKRSKKHKKEKKPLLELHQEKMKKKKKKDKREGHVERRPFDRDVDLQTNRFDEAQKRSIISKAKLLDSRFKAGHSKYL</sequence>
<feature type="domain" description="DUF3752" evidence="2">
    <location>
        <begin position="121"/>
        <end position="244"/>
    </location>
</feature>
<feature type="compositionally biased region" description="Basic and acidic residues" evidence="1">
    <location>
        <begin position="96"/>
        <end position="106"/>
    </location>
</feature>
<dbReference type="PANTHER" id="PTHR46370:SF1">
    <property type="entry name" value="GPALPP MOTIFS-CONTAINING PROTEIN 1"/>
    <property type="match status" value="1"/>
</dbReference>
<feature type="region of interest" description="Disordered" evidence="1">
    <location>
        <begin position="96"/>
        <end position="159"/>
    </location>
</feature>
<keyword evidence="4" id="KW-1185">Reference proteome</keyword>
<feature type="compositionally biased region" description="Basic and acidic residues" evidence="1">
    <location>
        <begin position="19"/>
        <end position="28"/>
    </location>
</feature>
<protein>
    <recommendedName>
        <fullName evidence="2">DUF3752 domain-containing protein</fullName>
    </recommendedName>
</protein>
<dbReference type="EMBL" id="JBBCAQ010000033">
    <property type="protein sequence ID" value="KAK7582625.1"/>
    <property type="molecule type" value="Genomic_DNA"/>
</dbReference>
<name>A0AAN9Y202_9HEMI</name>
<dbReference type="AlphaFoldDB" id="A0AAN9Y202"/>
<organism evidence="3 4">
    <name type="scientific">Parthenolecanium corni</name>
    <dbReference type="NCBI Taxonomy" id="536013"/>
    <lineage>
        <taxon>Eukaryota</taxon>
        <taxon>Metazoa</taxon>
        <taxon>Ecdysozoa</taxon>
        <taxon>Arthropoda</taxon>
        <taxon>Hexapoda</taxon>
        <taxon>Insecta</taxon>
        <taxon>Pterygota</taxon>
        <taxon>Neoptera</taxon>
        <taxon>Paraneoptera</taxon>
        <taxon>Hemiptera</taxon>
        <taxon>Sternorrhyncha</taxon>
        <taxon>Coccoidea</taxon>
        <taxon>Coccidae</taxon>
        <taxon>Parthenolecanium</taxon>
    </lineage>
</organism>
<gene>
    <name evidence="3" type="ORF">V9T40_014070</name>
</gene>
<feature type="compositionally biased region" description="Acidic residues" evidence="1">
    <location>
        <begin position="48"/>
        <end position="57"/>
    </location>
</feature>
<evidence type="ECO:0000313" key="3">
    <source>
        <dbReference type="EMBL" id="KAK7582625.1"/>
    </source>
</evidence>
<feature type="region of interest" description="Disordered" evidence="1">
    <location>
        <begin position="175"/>
        <end position="217"/>
    </location>
</feature>
<dbReference type="InterPro" id="IPR046331">
    <property type="entry name" value="GPAM1-like"/>
</dbReference>
<dbReference type="Proteomes" id="UP001367676">
    <property type="component" value="Unassembled WGS sequence"/>
</dbReference>
<evidence type="ECO:0000256" key="1">
    <source>
        <dbReference type="SAM" id="MobiDB-lite"/>
    </source>
</evidence>
<evidence type="ECO:0000313" key="4">
    <source>
        <dbReference type="Proteomes" id="UP001367676"/>
    </source>
</evidence>
<dbReference type="Pfam" id="PF12572">
    <property type="entry name" value="DUF3752"/>
    <property type="match status" value="1"/>
</dbReference>
<reference evidence="3 4" key="1">
    <citation type="submission" date="2024-03" db="EMBL/GenBank/DDBJ databases">
        <title>Adaptation during the transition from Ophiocordyceps entomopathogen to insect associate is accompanied by gene loss and intensified selection.</title>
        <authorList>
            <person name="Ward C.M."/>
            <person name="Onetto C.A."/>
            <person name="Borneman A.R."/>
        </authorList>
    </citation>
    <scope>NUCLEOTIDE SEQUENCE [LARGE SCALE GENOMIC DNA]</scope>
    <source>
        <strain evidence="3">AWRI1</strain>
        <tissue evidence="3">Single Adult Female</tissue>
    </source>
</reference>
<accession>A0AAN9Y202</accession>
<comment type="caution">
    <text evidence="3">The sequence shown here is derived from an EMBL/GenBank/DDBJ whole genome shotgun (WGS) entry which is preliminary data.</text>
</comment>